<feature type="transmembrane region" description="Helical" evidence="1">
    <location>
        <begin position="12"/>
        <end position="32"/>
    </location>
</feature>
<organism evidence="2 3">
    <name type="scientific">Microcella pacifica</name>
    <dbReference type="NCBI Taxonomy" id="2591847"/>
    <lineage>
        <taxon>Bacteria</taxon>
        <taxon>Bacillati</taxon>
        <taxon>Actinomycetota</taxon>
        <taxon>Actinomycetes</taxon>
        <taxon>Micrococcales</taxon>
        <taxon>Microbacteriaceae</taxon>
        <taxon>Microcella</taxon>
    </lineage>
</organism>
<protein>
    <submittedName>
        <fullName evidence="2">Uncharacterized protein</fullName>
    </submittedName>
</protein>
<accession>A0A9E5JLC5</accession>
<name>A0A9E5JLC5_9MICO</name>
<reference evidence="2 3" key="1">
    <citation type="submission" date="2020-03" db="EMBL/GenBank/DDBJ databases">
        <title>Chryseoglobus sp. isolated from a deep-sea seamount.</title>
        <authorList>
            <person name="Zhang D.-C."/>
        </authorList>
    </citation>
    <scope>NUCLEOTIDE SEQUENCE [LARGE SCALE GENOMIC DNA]</scope>
    <source>
        <strain evidence="2 3">KN1116</strain>
    </source>
</reference>
<dbReference type="Proteomes" id="UP000818266">
    <property type="component" value="Unassembled WGS sequence"/>
</dbReference>
<keyword evidence="3" id="KW-1185">Reference proteome</keyword>
<feature type="transmembrane region" description="Helical" evidence="1">
    <location>
        <begin position="73"/>
        <end position="93"/>
    </location>
</feature>
<evidence type="ECO:0000256" key="1">
    <source>
        <dbReference type="SAM" id="Phobius"/>
    </source>
</evidence>
<keyword evidence="1" id="KW-1133">Transmembrane helix</keyword>
<evidence type="ECO:0000313" key="2">
    <source>
        <dbReference type="EMBL" id="NHF61704.1"/>
    </source>
</evidence>
<dbReference type="RefSeq" id="WP_152581914.1">
    <property type="nucleotide sequence ID" value="NZ_VIKT02000001.1"/>
</dbReference>
<keyword evidence="1" id="KW-0812">Transmembrane</keyword>
<evidence type="ECO:0000313" key="3">
    <source>
        <dbReference type="Proteomes" id="UP000818266"/>
    </source>
</evidence>
<feature type="transmembrane region" description="Helical" evidence="1">
    <location>
        <begin position="38"/>
        <end position="66"/>
    </location>
</feature>
<comment type="caution">
    <text evidence="2">The sequence shown here is derived from an EMBL/GenBank/DDBJ whole genome shotgun (WGS) entry which is preliminary data.</text>
</comment>
<dbReference type="AlphaFoldDB" id="A0A9E5JLC5"/>
<sequence length="94" mass="9582">MPETELGRRSGILAIVAIAAGAIIPFLAPVLVNPLGTVGVIIFVTLNAAATIALVIAAIMGWIAIAARKDRSIVLLVVTIIATVLGVLSLPALF</sequence>
<proteinExistence type="predicted"/>
<keyword evidence="1" id="KW-0472">Membrane</keyword>
<dbReference type="EMBL" id="VIKT02000001">
    <property type="protein sequence ID" value="NHF61704.1"/>
    <property type="molecule type" value="Genomic_DNA"/>
</dbReference>
<gene>
    <name evidence="2" type="ORF">FK219_000350</name>
</gene>